<evidence type="ECO:0000313" key="3">
    <source>
        <dbReference type="Proteomes" id="UP000236319"/>
    </source>
</evidence>
<dbReference type="Pfam" id="PF23643">
    <property type="entry name" value="TRAPPC13_C"/>
    <property type="match status" value="1"/>
</dbReference>
<evidence type="ECO:0000259" key="1">
    <source>
        <dbReference type="Pfam" id="PF23643"/>
    </source>
</evidence>
<sequence length="239" mass="27190">MTFTVTFTVGKRNYQVVKRAIWNVVNPIEVHFRSEKDSNGRAHLEATVTNICKHTLTIKDIKLVTPQDSTFQDPIYEPHKDVNGVCVLQPGGAYSVIFKNIKTTKPMQIKAFWHCYERGVGEIDMQVDVFNYEQPIAYETIQHPGTVSLNDEFTIKFRVTNTTQESLQCRLKFNQNQLKPLVVQVEDYLDFGGMAPAESKIIEVPFMSMEKGLHTIRGLELCVMPDLVIPVTDLQVLAV</sequence>
<proteinExistence type="predicted"/>
<feature type="domain" description="Trafficking protein particle complex subunit 13 C-terminal" evidence="1">
    <location>
        <begin position="144"/>
        <end position="221"/>
    </location>
</feature>
<dbReference type="EMBL" id="BDSA01000003">
    <property type="protein sequence ID" value="GBE61705.1"/>
    <property type="molecule type" value="Genomic_DNA"/>
</dbReference>
<keyword evidence="2" id="KW-0648">Protein biosynthesis</keyword>
<keyword evidence="3" id="KW-1185">Reference proteome</keyword>
<dbReference type="OrthoDB" id="365629at2759"/>
<comment type="caution">
    <text evidence="2">The sequence shown here is derived from an EMBL/GenBank/DDBJ whole genome shotgun (WGS) entry which is preliminary data.</text>
</comment>
<accession>A0A2H6KFD9</accession>
<dbReference type="GeneID" id="39875475"/>
<dbReference type="AlphaFoldDB" id="A0A2H6KFD9"/>
<organism evidence="2 3">
    <name type="scientific">Babesia ovata</name>
    <dbReference type="NCBI Taxonomy" id="189622"/>
    <lineage>
        <taxon>Eukaryota</taxon>
        <taxon>Sar</taxon>
        <taxon>Alveolata</taxon>
        <taxon>Apicomplexa</taxon>
        <taxon>Aconoidasida</taxon>
        <taxon>Piroplasmida</taxon>
        <taxon>Babesiidae</taxon>
        <taxon>Babesia</taxon>
    </lineage>
</organism>
<dbReference type="GO" id="GO:0003746">
    <property type="term" value="F:translation elongation factor activity"/>
    <property type="evidence" value="ECO:0007669"/>
    <property type="project" value="UniProtKB-KW"/>
</dbReference>
<dbReference type="Proteomes" id="UP000236319">
    <property type="component" value="Unassembled WGS sequence"/>
</dbReference>
<reference evidence="2 3" key="1">
    <citation type="journal article" date="2017" name="BMC Genomics">
        <title>Whole-genome assembly of Babesia ovata and comparative genomics between closely related pathogens.</title>
        <authorList>
            <person name="Yamagishi J."/>
            <person name="Asada M."/>
            <person name="Hakimi H."/>
            <person name="Tanaka T.Q."/>
            <person name="Sugimoto C."/>
            <person name="Kawazu S."/>
        </authorList>
    </citation>
    <scope>NUCLEOTIDE SEQUENCE [LARGE SCALE GENOMIC DNA]</scope>
    <source>
        <strain evidence="2 3">Miyake</strain>
    </source>
</reference>
<dbReference type="VEuPathDB" id="PiroplasmaDB:BOVATA_031980"/>
<evidence type="ECO:0000313" key="2">
    <source>
        <dbReference type="EMBL" id="GBE61705.1"/>
    </source>
</evidence>
<dbReference type="InterPro" id="IPR055428">
    <property type="entry name" value="TRAPPC13_C"/>
</dbReference>
<keyword evidence="2" id="KW-0251">Elongation factor</keyword>
<name>A0A2H6KFD9_9APIC</name>
<dbReference type="RefSeq" id="XP_028867948.1">
    <property type="nucleotide sequence ID" value="XM_029012115.1"/>
</dbReference>
<protein>
    <submittedName>
        <fullName evidence="2">Elongation factor Ts, putative</fullName>
    </submittedName>
</protein>
<gene>
    <name evidence="2" type="ORF">BOVATA_031980</name>
</gene>